<dbReference type="Pfam" id="PF01996">
    <property type="entry name" value="F420_ligase"/>
    <property type="match status" value="1"/>
</dbReference>
<dbReference type="AlphaFoldDB" id="A0A1G1Z910"/>
<sequence length="240" mass="27046">MVVRAVKTRVFRENEDLFAFITKHVRRLPEKSVLVITSKIVALSEGRTHNDSSTKAKERLIKSESEWAMKTKYTWITIKDGTVMASAGIDASNAKGKLILLPKDSYKSARDIRKRLQAHYRVKKFGVLITDSRLFPLRAGIVGVALGYAGFKGIRDYRGTKDIFGRTLTISRTDVADSLATAAILEMGEGKEQQPLAVITDASIEFTDRSPSRRELVMDPSEDIYRPLFERIGKIKLKKR</sequence>
<dbReference type="PANTHER" id="PTHR47917">
    <property type="match status" value="1"/>
</dbReference>
<dbReference type="EMBL" id="MHJA01000011">
    <property type="protein sequence ID" value="OGY61143.1"/>
    <property type="molecule type" value="Genomic_DNA"/>
</dbReference>
<dbReference type="PANTHER" id="PTHR47917:SF1">
    <property type="entry name" value="COENZYME F420:L-GLUTAMATE LIGASE"/>
    <property type="match status" value="1"/>
</dbReference>
<feature type="domain" description="Coenzyme F420:L-glutamate ligase-like" evidence="1">
    <location>
        <begin position="6"/>
        <end position="200"/>
    </location>
</feature>
<evidence type="ECO:0000313" key="3">
    <source>
        <dbReference type="Proteomes" id="UP000176544"/>
    </source>
</evidence>
<dbReference type="Proteomes" id="UP000176544">
    <property type="component" value="Unassembled WGS sequence"/>
</dbReference>
<dbReference type="SUPFAM" id="SSF144010">
    <property type="entry name" value="CofE-like"/>
    <property type="match status" value="1"/>
</dbReference>
<evidence type="ECO:0000313" key="2">
    <source>
        <dbReference type="EMBL" id="OGY61143.1"/>
    </source>
</evidence>
<proteinExistence type="predicted"/>
<dbReference type="Gene3D" id="3.30.1330.100">
    <property type="entry name" value="CofE-like"/>
    <property type="match status" value="2"/>
</dbReference>
<comment type="caution">
    <text evidence="2">The sequence shown here is derived from an EMBL/GenBank/DDBJ whole genome shotgun (WGS) entry which is preliminary data.</text>
</comment>
<name>A0A1G1Z910_9BACT</name>
<evidence type="ECO:0000259" key="1">
    <source>
        <dbReference type="Pfam" id="PF01996"/>
    </source>
</evidence>
<reference evidence="2 3" key="1">
    <citation type="journal article" date="2016" name="Nat. Commun.">
        <title>Thousands of microbial genomes shed light on interconnected biogeochemical processes in an aquifer system.</title>
        <authorList>
            <person name="Anantharaman K."/>
            <person name="Brown C.T."/>
            <person name="Hug L.A."/>
            <person name="Sharon I."/>
            <person name="Castelle C.J."/>
            <person name="Probst A.J."/>
            <person name="Thomas B.C."/>
            <person name="Singh A."/>
            <person name="Wilkins M.J."/>
            <person name="Karaoz U."/>
            <person name="Brodie E.L."/>
            <person name="Williams K.H."/>
            <person name="Hubbard S.S."/>
            <person name="Banfield J.F."/>
        </authorList>
    </citation>
    <scope>NUCLEOTIDE SEQUENCE [LARGE SCALE GENOMIC DNA]</scope>
</reference>
<gene>
    <name evidence="2" type="ORF">A3I33_02275</name>
</gene>
<accession>A0A1G1Z910</accession>
<dbReference type="GO" id="GO:0052618">
    <property type="term" value="F:coenzyme F420-0:L-glutamate ligase activity"/>
    <property type="evidence" value="ECO:0007669"/>
    <property type="project" value="TreeGrafter"/>
</dbReference>
<dbReference type="InterPro" id="IPR002847">
    <property type="entry name" value="F420-0_gamma-glut_ligase-dom"/>
</dbReference>
<dbReference type="STRING" id="1797692.A3I33_02275"/>
<protein>
    <recommendedName>
        <fullName evidence="1">Coenzyme F420:L-glutamate ligase-like domain-containing protein</fullName>
    </recommendedName>
</protein>
<organism evidence="2 3">
    <name type="scientific">Candidatus Colwellbacteria bacterium RIFCSPLOWO2_02_FULL_45_11</name>
    <dbReference type="NCBI Taxonomy" id="1797692"/>
    <lineage>
        <taxon>Bacteria</taxon>
        <taxon>Candidatus Colwelliibacteriota</taxon>
    </lineage>
</organism>